<name>A0ABV6FU35_9BACT</name>
<dbReference type="RefSeq" id="WP_382387876.1">
    <property type="nucleotide sequence ID" value="NZ_JBHLWI010000032.1"/>
</dbReference>
<feature type="region of interest" description="Disordered" evidence="1">
    <location>
        <begin position="279"/>
        <end position="307"/>
    </location>
</feature>
<evidence type="ECO:0000313" key="3">
    <source>
        <dbReference type="Proteomes" id="UP001589797"/>
    </source>
</evidence>
<proteinExistence type="predicted"/>
<evidence type="ECO:0000313" key="2">
    <source>
        <dbReference type="EMBL" id="MFC0263390.1"/>
    </source>
</evidence>
<dbReference type="Proteomes" id="UP001589797">
    <property type="component" value="Unassembled WGS sequence"/>
</dbReference>
<evidence type="ECO:0000256" key="1">
    <source>
        <dbReference type="SAM" id="MobiDB-lite"/>
    </source>
</evidence>
<keyword evidence="2" id="KW-0378">Hydrolase</keyword>
<dbReference type="SUPFAM" id="SSF53955">
    <property type="entry name" value="Lysozyme-like"/>
    <property type="match status" value="1"/>
</dbReference>
<dbReference type="InterPro" id="IPR023346">
    <property type="entry name" value="Lysozyme-like_dom_sf"/>
</dbReference>
<feature type="non-terminal residue" evidence="2">
    <location>
        <position position="1"/>
    </location>
</feature>
<feature type="region of interest" description="Disordered" evidence="1">
    <location>
        <begin position="77"/>
        <end position="98"/>
    </location>
</feature>
<sequence>PPPPPPPSIFSKLAFGRRRPKTAREQQPSYRWFGLFVLLLTFTISCIPEELLDSENQINDPEVVKAKAWYASHESNLSKGKGENYRSSSSNPELRPNWNLTKKHTNAAGQEVLEVSLQVNKTMVSRYMLEKFKNNRPRPHQISQNLLMVEKANGDYDVFIFKIHSETDLSVNNRRDFFYEVNYGKTPSDFSGELVITTINEELVRGWRVNDGKTLMSFRAVKGNKRLNYANFSGTCGITESESCEVTTSMEYDSFLGEETMSSEINCFYTYQYECIDPEDNSQGPASEEPDPLEGTGGGTWEGNEEDDCYTSQEDLERAFPNAPISFLKDLEEHLNKYSKAFGIDSKYKMQHFLAQAAHESTDYKGYPFSALEENLNYRWRNLGTEDNWEKYFNPITNPTADPLKANPHDFKRSSTSDFVDPEKFANYVYNRKSLGNANYGDGYRFRGRGIFQLTGKGNYTEFNQFYKQNYNTNIDILNNPDLLSTNTEIATLSALWFFQKKVLNTVIVDHQTDVEVVTYKINGGNNGIEHRKSLLTKTLEFIKCL</sequence>
<protein>
    <submittedName>
        <fullName evidence="2">Glycoside hydrolase family 19 protein</fullName>
    </submittedName>
</protein>
<dbReference type="GO" id="GO:0016787">
    <property type="term" value="F:hydrolase activity"/>
    <property type="evidence" value="ECO:0007669"/>
    <property type="project" value="UniProtKB-KW"/>
</dbReference>
<reference evidence="2 3" key="1">
    <citation type="submission" date="2024-09" db="EMBL/GenBank/DDBJ databases">
        <authorList>
            <person name="Sun Q."/>
            <person name="Mori K."/>
        </authorList>
    </citation>
    <scope>NUCLEOTIDE SEQUENCE [LARGE SCALE GENOMIC DNA]</scope>
    <source>
        <strain evidence="2 3">CCM 7650</strain>
    </source>
</reference>
<organism evidence="2 3">
    <name type="scientific">Fontibacter flavus</name>
    <dbReference type="NCBI Taxonomy" id="654838"/>
    <lineage>
        <taxon>Bacteria</taxon>
        <taxon>Pseudomonadati</taxon>
        <taxon>Bacteroidota</taxon>
        <taxon>Cytophagia</taxon>
        <taxon>Cytophagales</taxon>
        <taxon>Cyclobacteriaceae</taxon>
        <taxon>Fontibacter</taxon>
    </lineage>
</organism>
<gene>
    <name evidence="2" type="ORF">ACFFIP_11930</name>
</gene>
<dbReference type="Gene3D" id="1.10.530.10">
    <property type="match status" value="1"/>
</dbReference>
<accession>A0ABV6FU35</accession>
<comment type="caution">
    <text evidence="2">The sequence shown here is derived from an EMBL/GenBank/DDBJ whole genome shotgun (WGS) entry which is preliminary data.</text>
</comment>
<dbReference type="EMBL" id="JBHLWI010000032">
    <property type="protein sequence ID" value="MFC0263390.1"/>
    <property type="molecule type" value="Genomic_DNA"/>
</dbReference>
<keyword evidence="3" id="KW-1185">Reference proteome</keyword>